<evidence type="ECO:0000256" key="7">
    <source>
        <dbReference type="ARBA" id="ARBA00022574"/>
    </source>
</evidence>
<dbReference type="PANTHER" id="PTHR13923:SF11">
    <property type="entry name" value="SECRETORY 31, ISOFORM D"/>
    <property type="match status" value="1"/>
</dbReference>
<evidence type="ECO:0000256" key="14">
    <source>
        <dbReference type="ARBA" id="ARBA00025471"/>
    </source>
</evidence>
<evidence type="ECO:0000256" key="2">
    <source>
        <dbReference type="ARBA" id="ARBA00004397"/>
    </source>
</evidence>
<dbReference type="PANTHER" id="PTHR13923">
    <property type="entry name" value="SEC31-RELATED PROTEIN"/>
    <property type="match status" value="1"/>
</dbReference>
<dbReference type="GO" id="GO:0007155">
    <property type="term" value="P:cell adhesion"/>
    <property type="evidence" value="ECO:0007669"/>
    <property type="project" value="InterPro"/>
</dbReference>
<evidence type="ECO:0000313" key="20">
    <source>
        <dbReference type="Proteomes" id="UP001152885"/>
    </source>
</evidence>
<dbReference type="PROSITE" id="PS00664">
    <property type="entry name" value="VINCULIN_2"/>
    <property type="match status" value="1"/>
</dbReference>
<comment type="subunit">
    <text evidence="15">The COPII coat is composed of at least 5 proteins: the SEC23/24 complex, the SEC13/31 complex, and the protein SAR1. SEC13 and SEC31 make a 2:2 tetramer that forms the edge element of the COPII outer coat. The tetramer self-assembles in multiple copies to form the complete polyhedral cage. Interacts (via WD 8) with SEC13.</text>
</comment>
<dbReference type="Proteomes" id="UP001152885">
    <property type="component" value="Unassembled WGS sequence"/>
</dbReference>
<dbReference type="GO" id="GO:0015031">
    <property type="term" value="P:protein transport"/>
    <property type="evidence" value="ECO:0007669"/>
    <property type="project" value="UniProtKB-KW"/>
</dbReference>
<evidence type="ECO:0000313" key="19">
    <source>
        <dbReference type="EMBL" id="CAI5757311.1"/>
    </source>
</evidence>
<keyword evidence="20" id="KW-1185">Reference proteome</keyword>
<keyword evidence="9" id="KW-0256">Endoplasmic reticulum</keyword>
<reference evidence="19" key="1">
    <citation type="submission" date="2022-12" db="EMBL/GenBank/DDBJ databases">
        <authorList>
            <person name="Brejova B."/>
        </authorList>
    </citation>
    <scope>NUCLEOTIDE SEQUENCE</scope>
</reference>
<dbReference type="GO" id="GO:0030127">
    <property type="term" value="C:COPII vesicle coat"/>
    <property type="evidence" value="ECO:0007669"/>
    <property type="project" value="TreeGrafter"/>
</dbReference>
<dbReference type="SUPFAM" id="SSF50978">
    <property type="entry name" value="WD40 repeat-like"/>
    <property type="match status" value="1"/>
</dbReference>
<feature type="compositionally biased region" description="Polar residues" evidence="17">
    <location>
        <begin position="1052"/>
        <end position="1068"/>
    </location>
</feature>
<evidence type="ECO:0000256" key="3">
    <source>
        <dbReference type="ARBA" id="ARBA00009358"/>
    </source>
</evidence>
<feature type="compositionally biased region" description="Basic and acidic residues" evidence="17">
    <location>
        <begin position="1156"/>
        <end position="1169"/>
    </location>
</feature>
<keyword evidence="13" id="KW-0968">Cytoplasmic vesicle</keyword>
<keyword evidence="6" id="KW-0813">Transport</keyword>
<sequence>MVKINEIARTSTFAWNSDNLPLLATGTVAGAVDINFSSSSTLEIWDTFSPTNNKEPIFTAPVENRFYAIAWSKPFENYSKGLIVGAFENGIVEFWDAEKLIKSKNLEDSSIHKSNKHTGAVKSLQFNPIQNHVLVTGGSNGQIFIWDCKSFNDPFNPGQAMTPMDEITSVSWNNSVSHILASTGNGGYTSVWDLKAKREVLHLSYTSSNGNRANFSYVAWHPTKSTKLITASDNDSCPVILTWDLRNSNAPEQILNGHKKGVLSLDWCKQDSNLLLSSGKDNSTLLWNPIEGVKLGEYPTTANWAFETKFAPSVPDIFATASFDGKIVIQTLQDTSPPATNKVSASNDDNEFWSELSTTDTQQPQFEVKQAPQWLNNPVSVSFGFGSKLVTVKKDSNGKSIINISKFVAKGQEETNKLFESLKNENYSEIIDEKLKGKTINDNNKSDWEVLKKLSENGKDSFFKTEEKVEKNGKEPKEEKKEAQEAQEDGEDFFAHLGNGETKTKTEAFVPSGNFKIFSKSESEDNKKLISLILNNKIEEAVNTCLDQKKLLEALILALDGTDEIKQQVKTAYFKKNKEDNLSRILYNVSSKNVTDLVANANVENWKEIALGITSFTTDSDEYNNKMTELGDRILQSDKKGKSRDDAITCYLAGGALDKIANVWLKELPDYEEKLLKDDDSITSFSDARLQSLTNFVEKIATYRYITKTTSEISGPSAEPISKAILEFVNLIAGAGEFDLANKFLQLIPSEFGSNEKERILKATGVEKAPVNKTAPAATNVKAKSSRAPSYQPANITQPSIPSIQQQRLRTAYNQPTVTPQQQYPSFQAPTPGIQPSAPKTNPYARSNPYAPTNIYKAASPITQNTTMNQPLSNSIPPPPPRKLSKSETEGWNDLPDTFKPKVTAPRRAAAAATSSPSPAPPLSQFPSQTSLNQAYAPPPNNPTSTGPPPPPTKRSISTNQLPPPPKSGSRSQSKANVASSSVTSSPKVPPAVSNRYAPPPGSEQQPLQPPTSSSSFSGPISQSPRSIKKNPYAPTHIDTPSNKFTAPPTPQQLNSGPVTPAAQTTKIPKNPYAPPANINQQSINPAGIAPPPPKLGAAPPPQQSFGTINSQPIQPAFNGVAPPPPRPMTSSSNASIKSQPPAQQTSAAPPPPPESTKHPKGDRSHIPESSKPIYESLNKVLEAIKPSIPEKYAKHGVDMENRLNILFDNLNNETLSSGLINDLKNLSSSLENKDFTTSSGLNVEIATNYSDELGQWHTGLKRLITMAEAMY</sequence>
<evidence type="ECO:0000256" key="16">
    <source>
        <dbReference type="PROSITE-ProRule" id="PRU00221"/>
    </source>
</evidence>
<dbReference type="Pfam" id="PF00400">
    <property type="entry name" value="WD40"/>
    <property type="match status" value="2"/>
</dbReference>
<feature type="region of interest" description="Disordered" evidence="17">
    <location>
        <begin position="865"/>
        <end position="1170"/>
    </location>
</feature>
<evidence type="ECO:0000256" key="15">
    <source>
        <dbReference type="ARBA" id="ARBA00025864"/>
    </source>
</evidence>
<dbReference type="GO" id="GO:0070971">
    <property type="term" value="C:endoplasmic reticulum exit site"/>
    <property type="evidence" value="ECO:0007669"/>
    <property type="project" value="TreeGrafter"/>
</dbReference>
<feature type="compositionally biased region" description="Polar residues" evidence="17">
    <location>
        <begin position="787"/>
        <end position="797"/>
    </location>
</feature>
<feature type="compositionally biased region" description="Low complexity" evidence="17">
    <location>
        <begin position="798"/>
        <end position="807"/>
    </location>
</feature>
<dbReference type="EMBL" id="CANTUO010000001">
    <property type="protein sequence ID" value="CAI5757311.1"/>
    <property type="molecule type" value="Genomic_DNA"/>
</dbReference>
<dbReference type="InterPro" id="IPR040251">
    <property type="entry name" value="SEC31-like"/>
</dbReference>
<dbReference type="Gene3D" id="1.20.940.10">
    <property type="entry name" value="Functional domain of the splicing factor Prp18"/>
    <property type="match status" value="1"/>
</dbReference>
<dbReference type="InterPro" id="IPR001680">
    <property type="entry name" value="WD40_rpt"/>
</dbReference>
<evidence type="ECO:0000256" key="12">
    <source>
        <dbReference type="ARBA" id="ARBA00023136"/>
    </source>
</evidence>
<feature type="compositionally biased region" description="Low complexity" evidence="17">
    <location>
        <begin position="974"/>
        <end position="994"/>
    </location>
</feature>
<evidence type="ECO:0000259" key="18">
    <source>
        <dbReference type="Pfam" id="PF07304"/>
    </source>
</evidence>
<feature type="compositionally biased region" description="Polar residues" evidence="17">
    <location>
        <begin position="1104"/>
        <end position="1114"/>
    </location>
</feature>
<feature type="compositionally biased region" description="Polar residues" evidence="17">
    <location>
        <begin position="865"/>
        <end position="875"/>
    </location>
</feature>
<feature type="compositionally biased region" description="Pro residues" evidence="17">
    <location>
        <begin position="1089"/>
        <end position="1103"/>
    </location>
</feature>
<evidence type="ECO:0000256" key="8">
    <source>
        <dbReference type="ARBA" id="ARBA00022737"/>
    </source>
</evidence>
<dbReference type="PROSITE" id="PS50082">
    <property type="entry name" value="WD_REPEATS_2"/>
    <property type="match status" value="2"/>
</dbReference>
<dbReference type="PROSITE" id="PS50294">
    <property type="entry name" value="WD_REPEATS_REGION"/>
    <property type="match status" value="2"/>
</dbReference>
<comment type="subcellular location">
    <subcellularLocation>
        <location evidence="1">Cytoplasmic vesicle</location>
        <location evidence="1">COPII-coated vesicle membrane</location>
        <topology evidence="1">Peripheral membrane protein</topology>
        <orientation evidence="1">Cytoplasmic side</orientation>
    </subcellularLocation>
    <subcellularLocation>
        <location evidence="2">Endoplasmic reticulum membrane</location>
        <topology evidence="2">Peripheral membrane protein</topology>
        <orientation evidence="2">Cytoplasmic side</orientation>
    </subcellularLocation>
</comment>
<feature type="region of interest" description="Disordered" evidence="17">
    <location>
        <begin position="464"/>
        <end position="488"/>
    </location>
</feature>
<comment type="function">
    <text evidence="14">Component of the coat protein complex II (COPII) which promotes the formation of transport vesicles from the endoplasmic reticulum (ER). The coat has two main functions, the physical deformation of the endoplasmic reticulum membrane into vesicles and the selection of cargo molecules.</text>
</comment>
<dbReference type="GO" id="GO:0005198">
    <property type="term" value="F:structural molecule activity"/>
    <property type="evidence" value="ECO:0007669"/>
    <property type="project" value="InterPro"/>
</dbReference>
<evidence type="ECO:0000256" key="9">
    <source>
        <dbReference type="ARBA" id="ARBA00022824"/>
    </source>
</evidence>
<feature type="compositionally biased region" description="Polar residues" evidence="17">
    <location>
        <begin position="808"/>
        <end position="829"/>
    </location>
</feature>
<dbReference type="FunFam" id="2.130.10.10:FF:000526">
    <property type="entry name" value="Protein transport protein SEC31"/>
    <property type="match status" value="1"/>
</dbReference>
<dbReference type="Gene3D" id="2.130.10.10">
    <property type="entry name" value="YVTN repeat-like/Quinoprotein amine dehydrogenase"/>
    <property type="match status" value="1"/>
</dbReference>
<keyword evidence="8" id="KW-0677">Repeat</keyword>
<evidence type="ECO:0000256" key="4">
    <source>
        <dbReference type="ARBA" id="ARBA00013507"/>
    </source>
</evidence>
<feature type="region of interest" description="Disordered" evidence="17">
    <location>
        <begin position="776"/>
        <end position="852"/>
    </location>
</feature>
<dbReference type="InterPro" id="IPR015943">
    <property type="entry name" value="WD40/YVTN_repeat-like_dom_sf"/>
</dbReference>
<evidence type="ECO:0000256" key="13">
    <source>
        <dbReference type="ARBA" id="ARBA00023329"/>
    </source>
</evidence>
<gene>
    <name evidence="19" type="ORF">CANVERA_P1827</name>
</gene>
<evidence type="ECO:0000256" key="11">
    <source>
        <dbReference type="ARBA" id="ARBA00022927"/>
    </source>
</evidence>
<name>A0A9W4XCK8_9ASCO</name>
<feature type="compositionally biased region" description="Low complexity" evidence="17">
    <location>
        <begin position="1138"/>
        <end position="1148"/>
    </location>
</feature>
<feature type="compositionally biased region" description="Pro residues" evidence="17">
    <location>
        <begin position="937"/>
        <end position="953"/>
    </location>
</feature>
<keyword evidence="10" id="KW-0931">ER-Golgi transport</keyword>
<feature type="domain" description="SRA1/Sec31" evidence="18">
    <location>
        <begin position="1143"/>
        <end position="1266"/>
    </location>
</feature>
<dbReference type="Pfam" id="PF07304">
    <property type="entry name" value="SRA1"/>
    <property type="match status" value="1"/>
</dbReference>
<dbReference type="GO" id="GO:0007029">
    <property type="term" value="P:endoplasmic reticulum organization"/>
    <property type="evidence" value="ECO:0007669"/>
    <property type="project" value="TreeGrafter"/>
</dbReference>
<evidence type="ECO:0000256" key="6">
    <source>
        <dbReference type="ARBA" id="ARBA00022448"/>
    </source>
</evidence>
<feature type="compositionally biased region" description="Low complexity" evidence="17">
    <location>
        <begin position="904"/>
        <end position="917"/>
    </location>
</feature>
<comment type="similarity">
    <text evidence="3">Belongs to the WD repeat SEC31 family.</text>
</comment>
<feature type="repeat" description="WD" evidence="16">
    <location>
        <begin position="255"/>
        <end position="288"/>
    </location>
</feature>
<feature type="compositionally biased region" description="Low complexity" evidence="17">
    <location>
        <begin position="1003"/>
        <end position="1026"/>
    </location>
</feature>
<keyword evidence="7 16" id="KW-0853">WD repeat</keyword>
<dbReference type="OrthoDB" id="542917at2759"/>
<protein>
    <recommendedName>
        <fullName evidence="5">Protein transport protein SEC31</fullName>
    </recommendedName>
    <alternativeName>
        <fullName evidence="4">Protein transport protein sec31</fullName>
    </alternativeName>
</protein>
<evidence type="ECO:0000256" key="17">
    <source>
        <dbReference type="SAM" id="MobiDB-lite"/>
    </source>
</evidence>
<dbReference type="InterPro" id="IPR009917">
    <property type="entry name" value="SRA1/Sec31"/>
</dbReference>
<keyword evidence="12" id="KW-0472">Membrane</keyword>
<feature type="compositionally biased region" description="Basic and acidic residues" evidence="17">
    <location>
        <begin position="464"/>
        <end position="484"/>
    </location>
</feature>
<dbReference type="GO" id="GO:0090110">
    <property type="term" value="P:COPII-coated vesicle cargo loading"/>
    <property type="evidence" value="ECO:0007669"/>
    <property type="project" value="TreeGrafter"/>
</dbReference>
<evidence type="ECO:0000256" key="10">
    <source>
        <dbReference type="ARBA" id="ARBA00022892"/>
    </source>
</evidence>
<evidence type="ECO:0000256" key="5">
    <source>
        <dbReference type="ARBA" id="ARBA00021236"/>
    </source>
</evidence>
<accession>A0A9W4XCK8</accession>
<feature type="compositionally biased region" description="Polar residues" evidence="17">
    <location>
        <begin position="925"/>
        <end position="934"/>
    </location>
</feature>
<dbReference type="SMART" id="SM00320">
    <property type="entry name" value="WD40"/>
    <property type="match status" value="6"/>
</dbReference>
<organism evidence="19 20">
    <name type="scientific">Candida verbasci</name>
    <dbReference type="NCBI Taxonomy" id="1227364"/>
    <lineage>
        <taxon>Eukaryota</taxon>
        <taxon>Fungi</taxon>
        <taxon>Dikarya</taxon>
        <taxon>Ascomycota</taxon>
        <taxon>Saccharomycotina</taxon>
        <taxon>Pichiomycetes</taxon>
        <taxon>Debaryomycetaceae</taxon>
        <taxon>Candida/Lodderomyces clade</taxon>
        <taxon>Candida</taxon>
    </lineage>
</organism>
<keyword evidence="11" id="KW-0653">Protein transport</keyword>
<dbReference type="GO" id="GO:0015629">
    <property type="term" value="C:actin cytoskeleton"/>
    <property type="evidence" value="ECO:0007669"/>
    <property type="project" value="InterPro"/>
</dbReference>
<comment type="caution">
    <text evidence="19">The sequence shown here is derived from an EMBL/GenBank/DDBJ whole genome shotgun (WGS) entry which is preliminary data.</text>
</comment>
<evidence type="ECO:0000256" key="1">
    <source>
        <dbReference type="ARBA" id="ARBA00004299"/>
    </source>
</evidence>
<dbReference type="Gene3D" id="1.25.40.1030">
    <property type="match status" value="1"/>
</dbReference>
<dbReference type="AlphaFoldDB" id="A0A9W4XCK8"/>
<dbReference type="GO" id="GO:0005789">
    <property type="term" value="C:endoplasmic reticulum membrane"/>
    <property type="evidence" value="ECO:0007669"/>
    <property type="project" value="UniProtKB-SubCell"/>
</dbReference>
<proteinExistence type="inferred from homology"/>
<dbReference type="InterPro" id="IPR000633">
    <property type="entry name" value="Vinculin_CS"/>
</dbReference>
<dbReference type="InterPro" id="IPR036322">
    <property type="entry name" value="WD40_repeat_dom_sf"/>
</dbReference>
<feature type="repeat" description="WD" evidence="16">
    <location>
        <begin position="114"/>
        <end position="147"/>
    </location>
</feature>